<feature type="domain" description="HTH cro/C1-type" evidence="1">
    <location>
        <begin position="2"/>
        <end position="40"/>
    </location>
</feature>
<dbReference type="Gene3D" id="1.10.260.40">
    <property type="entry name" value="lambda repressor-like DNA-binding domains"/>
    <property type="match status" value="1"/>
</dbReference>
<dbReference type="GO" id="GO:0003677">
    <property type="term" value="F:DNA binding"/>
    <property type="evidence" value="ECO:0007669"/>
    <property type="project" value="InterPro"/>
</dbReference>
<dbReference type="AlphaFoldDB" id="A0A8J3TWK7"/>
<dbReference type="PANTHER" id="PTHR35010">
    <property type="entry name" value="BLL4672 PROTEIN-RELATED"/>
    <property type="match status" value="1"/>
</dbReference>
<gene>
    <name evidence="2" type="ORF">Pmi06nite_72310</name>
</gene>
<dbReference type="EMBL" id="BOOO01000042">
    <property type="protein sequence ID" value="GII33789.1"/>
    <property type="molecule type" value="Genomic_DNA"/>
</dbReference>
<protein>
    <submittedName>
        <fullName evidence="2">Transcriptional regulator</fullName>
    </submittedName>
</protein>
<reference evidence="2 3" key="1">
    <citation type="submission" date="2021-01" db="EMBL/GenBank/DDBJ databases">
        <title>Whole genome shotgun sequence of Planotetraspora mira NBRC 15435.</title>
        <authorList>
            <person name="Komaki H."/>
            <person name="Tamura T."/>
        </authorList>
    </citation>
    <scope>NUCLEOTIDE SEQUENCE [LARGE SCALE GENOMIC DNA]</scope>
    <source>
        <strain evidence="2 3">NBRC 15435</strain>
    </source>
</reference>
<dbReference type="Gene3D" id="3.30.450.180">
    <property type="match status" value="1"/>
</dbReference>
<dbReference type="PROSITE" id="PS50943">
    <property type="entry name" value="HTH_CROC1"/>
    <property type="match status" value="1"/>
</dbReference>
<evidence type="ECO:0000259" key="1">
    <source>
        <dbReference type="PROSITE" id="PS50943"/>
    </source>
</evidence>
<dbReference type="Proteomes" id="UP000650628">
    <property type="component" value="Unassembled WGS sequence"/>
</dbReference>
<dbReference type="InterPro" id="IPR041413">
    <property type="entry name" value="MLTR_LBD"/>
</dbReference>
<evidence type="ECO:0000313" key="3">
    <source>
        <dbReference type="Proteomes" id="UP000650628"/>
    </source>
</evidence>
<proteinExistence type="predicted"/>
<sequence>MLAGVSIDYYARLEQGRERNPSAQVLDAIGRALRLDADARGHVFRLAGLNPSPAPGTSRDLVHPALLQLLDSFPSAAAYVLSPAFDVLAANSVAAALLSPFSGMTNMVRVLFQHPQARTVFVEWPTLAENVVHALRLNAGRYPDDPEIHALVEEFLRSSPEFRALWLDQTVSGLTRMFKVFVHPEVGRVELTYQTFDVRDAPGQQLLVGTPEPGSRGALAHLSSLQASDVSRT</sequence>
<accession>A0A8J3TWK7</accession>
<dbReference type="PANTHER" id="PTHR35010:SF2">
    <property type="entry name" value="BLL4672 PROTEIN"/>
    <property type="match status" value="1"/>
</dbReference>
<dbReference type="CDD" id="cd00093">
    <property type="entry name" value="HTH_XRE"/>
    <property type="match status" value="1"/>
</dbReference>
<dbReference type="InterPro" id="IPR001387">
    <property type="entry name" value="Cro/C1-type_HTH"/>
</dbReference>
<dbReference type="InterPro" id="IPR010982">
    <property type="entry name" value="Lambda_DNA-bd_dom_sf"/>
</dbReference>
<comment type="caution">
    <text evidence="2">The sequence shown here is derived from an EMBL/GenBank/DDBJ whole genome shotgun (WGS) entry which is preliminary data.</text>
</comment>
<dbReference type="SUPFAM" id="SSF47413">
    <property type="entry name" value="lambda repressor-like DNA-binding domains"/>
    <property type="match status" value="1"/>
</dbReference>
<organism evidence="2 3">
    <name type="scientific">Planotetraspora mira</name>
    <dbReference type="NCBI Taxonomy" id="58121"/>
    <lineage>
        <taxon>Bacteria</taxon>
        <taxon>Bacillati</taxon>
        <taxon>Actinomycetota</taxon>
        <taxon>Actinomycetes</taxon>
        <taxon>Streptosporangiales</taxon>
        <taxon>Streptosporangiaceae</taxon>
        <taxon>Planotetraspora</taxon>
    </lineage>
</organism>
<name>A0A8J3TWK7_9ACTN</name>
<keyword evidence="3" id="KW-1185">Reference proteome</keyword>
<dbReference type="Pfam" id="PF17765">
    <property type="entry name" value="MLTR_LBD"/>
    <property type="match status" value="1"/>
</dbReference>
<evidence type="ECO:0000313" key="2">
    <source>
        <dbReference type="EMBL" id="GII33789.1"/>
    </source>
</evidence>